<dbReference type="InterPro" id="IPR009492">
    <property type="entry name" value="TniQ"/>
</dbReference>
<comment type="caution">
    <text evidence="3">The sequence shown here is derived from an EMBL/GenBank/DDBJ whole genome shotgun (WGS) entry which is preliminary data.</text>
</comment>
<gene>
    <name evidence="3" type="ORF">Vau01_125010</name>
</gene>
<feature type="region of interest" description="Disordered" evidence="1">
    <location>
        <begin position="1"/>
        <end position="22"/>
    </location>
</feature>
<dbReference type="EMBL" id="BOPG01000144">
    <property type="protein sequence ID" value="GIJ64985.1"/>
    <property type="molecule type" value="Genomic_DNA"/>
</dbReference>
<evidence type="ECO:0000313" key="3">
    <source>
        <dbReference type="EMBL" id="GIJ64985.1"/>
    </source>
</evidence>
<dbReference type="Proteomes" id="UP000612585">
    <property type="component" value="Unassembled WGS sequence"/>
</dbReference>
<feature type="compositionally biased region" description="Basic residues" evidence="1">
    <location>
        <begin position="409"/>
        <end position="425"/>
    </location>
</feature>
<evidence type="ECO:0000313" key="4">
    <source>
        <dbReference type="Proteomes" id="UP000612585"/>
    </source>
</evidence>
<keyword evidence="4" id="KW-1185">Reference proteome</keyword>
<organism evidence="3 4">
    <name type="scientific">Virgisporangium aurantiacum</name>
    <dbReference type="NCBI Taxonomy" id="175570"/>
    <lineage>
        <taxon>Bacteria</taxon>
        <taxon>Bacillati</taxon>
        <taxon>Actinomycetota</taxon>
        <taxon>Actinomycetes</taxon>
        <taxon>Micromonosporales</taxon>
        <taxon>Micromonosporaceae</taxon>
        <taxon>Virgisporangium</taxon>
    </lineage>
</organism>
<reference evidence="3" key="1">
    <citation type="submission" date="2021-01" db="EMBL/GenBank/DDBJ databases">
        <title>Whole genome shotgun sequence of Virgisporangium aurantiacum NBRC 16421.</title>
        <authorList>
            <person name="Komaki H."/>
            <person name="Tamura T."/>
        </authorList>
    </citation>
    <scope>NUCLEOTIDE SEQUENCE</scope>
    <source>
        <strain evidence="3">NBRC 16421</strain>
    </source>
</reference>
<evidence type="ECO:0000256" key="1">
    <source>
        <dbReference type="SAM" id="MobiDB-lite"/>
    </source>
</evidence>
<name>A0A8J3ZP38_9ACTN</name>
<dbReference type="AlphaFoldDB" id="A0A8J3ZP38"/>
<sequence>MISRRRTGQRETRRPLPRSLDPLPDEALPGFVLRLAHRLDRTPARIAELTGLTEPHQVKPNLGRRIYLDPAAQARFAAATRLHPDEVADLCVAALADRYAPLSAQFLGRTRQPESVANDPWVFGRAIRYCPPCLAGDGSTVQNLHGGAWQRRWHLPVIFACLTHRRLLARDCPSCQRPAHHEANQPVPTPTVPGLHPAQCRNRISGRFRTPNLCGNRLDREPDPHAADLTVADLESRQVLRAQQNISTLLDPSEPGTSSAFGESATVAQFFTDLRLLASLTTLTWPVAAPLLTDRLLRDALDRHATRRHQVVADMRVTGKHLQRHVIFDQPPTDSLASAALMLLLHRLSASPSATEILASLLDHPDVTVWTSHFFTAEPHCSPGLRAAIAVPVSAHRRGARRAAAPPLRARKARTPRQPRLHRPAVKPPTPVTTVNPTRPLAPYRFGPQHIPAFLTDTWAAVHLHLAGVDQRMLRRAAACTLVSRSGYLSYGRAAVQLGLPSDAGDYAMRIVNRWRAADPVNRRRFDTALQALTDLLETCELIDYRQRRRVMATWTINTDLWHTISAELQRTQRGAQVPHSDWSDRKRITATALAWIEVTQGEHRYAPQRHHSPGAIPGTTTDRGLSIDRAWWRLRNGKPGQHYWELRAALIPHLTELATAIDDHRISAN</sequence>
<evidence type="ECO:0000259" key="2">
    <source>
        <dbReference type="Pfam" id="PF06527"/>
    </source>
</evidence>
<feature type="region of interest" description="Disordered" evidence="1">
    <location>
        <begin position="400"/>
        <end position="438"/>
    </location>
</feature>
<protein>
    <recommendedName>
        <fullName evidence="2">TniQ domain-containing protein</fullName>
    </recommendedName>
</protein>
<dbReference type="Pfam" id="PF06527">
    <property type="entry name" value="TniQ"/>
    <property type="match status" value="1"/>
</dbReference>
<proteinExistence type="predicted"/>
<feature type="domain" description="TniQ" evidence="2">
    <location>
        <begin position="17"/>
        <end position="168"/>
    </location>
</feature>
<dbReference type="RefSeq" id="WP_204015027.1">
    <property type="nucleotide sequence ID" value="NZ_BOPG01000144.1"/>
</dbReference>
<accession>A0A8J3ZP38</accession>